<evidence type="ECO:0000313" key="2">
    <source>
        <dbReference type="EMBL" id="RDK02404.1"/>
    </source>
</evidence>
<feature type="region of interest" description="Disordered" evidence="1">
    <location>
        <begin position="43"/>
        <end position="87"/>
    </location>
</feature>
<sequence length="104" mass="11440">MTALHVHSDIVRAAEFARTSATVQTPLRLCIQTAARTSLILDDTGAHRGSMPRRVMHPQQGSLTDEAGRMPECRDAPSDGQPRGLGRVSPLRVFRLRARLQIEA</sequence>
<dbReference type="AlphaFoldDB" id="A0A370N9X1"/>
<name>A0A370N9X1_9BURK</name>
<keyword evidence="3" id="KW-1185">Reference proteome</keyword>
<feature type="compositionally biased region" description="Basic and acidic residues" evidence="1">
    <location>
        <begin position="66"/>
        <end position="77"/>
    </location>
</feature>
<protein>
    <submittedName>
        <fullName evidence="2">Uncharacterized protein</fullName>
    </submittedName>
</protein>
<gene>
    <name evidence="2" type="ORF">DLM46_12465</name>
</gene>
<comment type="caution">
    <text evidence="2">The sequence shown here is derived from an EMBL/GenBank/DDBJ whole genome shotgun (WGS) entry which is preliminary data.</text>
</comment>
<dbReference type="EMBL" id="QHKS01000007">
    <property type="protein sequence ID" value="RDK02404.1"/>
    <property type="molecule type" value="Genomic_DNA"/>
</dbReference>
<proteinExistence type="predicted"/>
<evidence type="ECO:0000256" key="1">
    <source>
        <dbReference type="SAM" id="MobiDB-lite"/>
    </source>
</evidence>
<accession>A0A370N9X1</accession>
<evidence type="ECO:0000313" key="3">
    <source>
        <dbReference type="Proteomes" id="UP000254875"/>
    </source>
</evidence>
<dbReference type="Proteomes" id="UP000254875">
    <property type="component" value="Unassembled WGS sequence"/>
</dbReference>
<reference evidence="3" key="1">
    <citation type="submission" date="2018-05" db="EMBL/GenBank/DDBJ databases">
        <authorList>
            <person name="Feng T."/>
        </authorList>
    </citation>
    <scope>NUCLEOTIDE SEQUENCE [LARGE SCALE GENOMIC DNA]</scope>
    <source>
        <strain evidence="3">S27</strain>
    </source>
</reference>
<organism evidence="2 3">
    <name type="scientific">Paraburkholderia lacunae</name>
    <dbReference type="NCBI Taxonomy" id="2211104"/>
    <lineage>
        <taxon>Bacteria</taxon>
        <taxon>Pseudomonadati</taxon>
        <taxon>Pseudomonadota</taxon>
        <taxon>Betaproteobacteria</taxon>
        <taxon>Burkholderiales</taxon>
        <taxon>Burkholderiaceae</taxon>
        <taxon>Paraburkholderia</taxon>
    </lineage>
</organism>